<keyword evidence="3" id="KW-1185">Reference proteome</keyword>
<dbReference type="EMBL" id="AP025334">
    <property type="protein sequence ID" value="BDD53663.1"/>
    <property type="molecule type" value="Genomic_DNA"/>
</dbReference>
<evidence type="ECO:0000256" key="1">
    <source>
        <dbReference type="SAM" id="SignalP"/>
    </source>
</evidence>
<evidence type="ECO:0000313" key="3">
    <source>
        <dbReference type="Proteomes" id="UP001320460"/>
    </source>
</evidence>
<evidence type="ECO:0000313" key="2">
    <source>
        <dbReference type="EMBL" id="BDD53663.1"/>
    </source>
</evidence>
<reference evidence="2 3" key="1">
    <citation type="submission" date="2021-12" db="EMBL/GenBank/DDBJ databases">
        <title>Complete genome sequence of Phytobacter diazotrophicus TA9734.</title>
        <authorList>
            <person name="Kubota H."/>
            <person name="Nakayama Y."/>
            <person name="Ariyoshi T."/>
        </authorList>
    </citation>
    <scope>NUCLEOTIDE SEQUENCE [LARGE SCALE GENOMIC DNA]</scope>
    <source>
        <strain evidence="2 3">TA9734</strain>
    </source>
</reference>
<gene>
    <name evidence="2" type="ORF">PDTA9734_51500</name>
</gene>
<name>A0ABN6M0R2_9ENTR</name>
<proteinExistence type="predicted"/>
<dbReference type="RefSeq" id="WP_232034369.1">
    <property type="nucleotide sequence ID" value="NZ_AP025334.1"/>
</dbReference>
<feature type="chain" id="PRO_5046255931" evidence="1">
    <location>
        <begin position="22"/>
        <end position="121"/>
    </location>
</feature>
<dbReference type="Proteomes" id="UP001320460">
    <property type="component" value="Chromosome"/>
</dbReference>
<organism evidence="2 3">
    <name type="scientific">Phytobacter diazotrophicus</name>
    <dbReference type="NCBI Taxonomy" id="395631"/>
    <lineage>
        <taxon>Bacteria</taxon>
        <taxon>Pseudomonadati</taxon>
        <taxon>Pseudomonadota</taxon>
        <taxon>Gammaproteobacteria</taxon>
        <taxon>Enterobacterales</taxon>
        <taxon>Enterobacteriaceae</taxon>
        <taxon>Phytobacter</taxon>
    </lineage>
</organism>
<accession>A0ABN6M0R2</accession>
<protein>
    <submittedName>
        <fullName evidence="2">Uncharacterized protein</fullName>
    </submittedName>
</protein>
<sequence length="121" mass="13390">MKNATLALSCLFILLPTFALAAQTALANEETRQEQVMAQRCLTFGLNKLRADNPGLHAKLQTARPNASTAVIERFDENIGSQHIATQVTANLETKQGATGEMMCLLENDEPLFVYFYNLDE</sequence>
<keyword evidence="1" id="KW-0732">Signal</keyword>
<feature type="signal peptide" evidence="1">
    <location>
        <begin position="1"/>
        <end position="21"/>
    </location>
</feature>